<keyword evidence="4" id="KW-1185">Reference proteome</keyword>
<keyword evidence="2" id="KW-0732">Signal</keyword>
<dbReference type="SUPFAM" id="SSF53850">
    <property type="entry name" value="Periplasmic binding protein-like II"/>
    <property type="match status" value="1"/>
</dbReference>
<protein>
    <submittedName>
        <fullName evidence="3">Tripartite tricarboxylate transporter substrate binding protein</fullName>
    </submittedName>
</protein>
<dbReference type="PIRSF" id="PIRSF017082">
    <property type="entry name" value="YflP"/>
    <property type="match status" value="1"/>
</dbReference>
<reference evidence="3 4" key="1">
    <citation type="submission" date="2018-08" db="EMBL/GenBank/DDBJ databases">
        <title>Hydrogenophaga sp. LA-38 isolated from sludge.</title>
        <authorList>
            <person name="Im W.-T."/>
        </authorList>
    </citation>
    <scope>NUCLEOTIDE SEQUENCE [LARGE SCALE GENOMIC DNA]</scope>
    <source>
        <strain evidence="3 4">LA-38</strain>
    </source>
</reference>
<dbReference type="Gene3D" id="3.40.190.10">
    <property type="entry name" value="Periplasmic binding protein-like II"/>
    <property type="match status" value="1"/>
</dbReference>
<dbReference type="PANTHER" id="PTHR42928">
    <property type="entry name" value="TRICARBOXYLATE-BINDING PROTEIN"/>
    <property type="match status" value="1"/>
</dbReference>
<dbReference type="Pfam" id="PF03401">
    <property type="entry name" value="TctC"/>
    <property type="match status" value="1"/>
</dbReference>
<evidence type="ECO:0000313" key="4">
    <source>
        <dbReference type="Proteomes" id="UP000261931"/>
    </source>
</evidence>
<comment type="similarity">
    <text evidence="1">Belongs to the UPF0065 (bug) family.</text>
</comment>
<sequence length="329" mass="33854">MKSPLIRRREVLLLTGAAATLGCAPALAQSTNYPNRPITLVVGYPPGGSTDLTARVLAEQLARSLGQPVVVENVGGAGGALGAQRVAQATADGHTLLLGSNNEMAIAGLINPALRYDPVKQFTPVGMVASQPMVLVASPSAGMPNIAGFIERVKQNPGKFSYGSAGVGTALNLAGEMVKQAAGLFIVHIPYRGVGPLTTDLIGGQVELGVYVLSSGLPQIKAGKVVPLGVTERERSPVAPDIPALAETPSLRHVDIGTWFGLWGPAGLPAPVAQRLRGALAESLKVPSLVEKLTASGATIAPASAVLADFQAAEIAKYRRIVDHAGIRV</sequence>
<dbReference type="AlphaFoldDB" id="A0A372EL98"/>
<accession>A0A372EL98</accession>
<dbReference type="EMBL" id="QVLS01000003">
    <property type="protein sequence ID" value="RFP80176.1"/>
    <property type="molecule type" value="Genomic_DNA"/>
</dbReference>
<dbReference type="PROSITE" id="PS51257">
    <property type="entry name" value="PROKAR_LIPOPROTEIN"/>
    <property type="match status" value="1"/>
</dbReference>
<feature type="signal peptide" evidence="2">
    <location>
        <begin position="1"/>
        <end position="28"/>
    </location>
</feature>
<dbReference type="RefSeq" id="WP_116958226.1">
    <property type="nucleotide sequence ID" value="NZ_QVLS01000003.1"/>
</dbReference>
<dbReference type="Gene3D" id="3.40.190.150">
    <property type="entry name" value="Bordetella uptake gene, domain 1"/>
    <property type="match status" value="1"/>
</dbReference>
<evidence type="ECO:0000256" key="2">
    <source>
        <dbReference type="SAM" id="SignalP"/>
    </source>
</evidence>
<comment type="caution">
    <text evidence="3">The sequence shown here is derived from an EMBL/GenBank/DDBJ whole genome shotgun (WGS) entry which is preliminary data.</text>
</comment>
<evidence type="ECO:0000256" key="1">
    <source>
        <dbReference type="ARBA" id="ARBA00006987"/>
    </source>
</evidence>
<dbReference type="InterPro" id="IPR005064">
    <property type="entry name" value="BUG"/>
</dbReference>
<name>A0A372EL98_9BURK</name>
<organism evidence="3 4">
    <name type="scientific">Hydrogenophaga borbori</name>
    <dbReference type="NCBI Taxonomy" id="2294117"/>
    <lineage>
        <taxon>Bacteria</taxon>
        <taxon>Pseudomonadati</taxon>
        <taxon>Pseudomonadota</taxon>
        <taxon>Betaproteobacteria</taxon>
        <taxon>Burkholderiales</taxon>
        <taxon>Comamonadaceae</taxon>
        <taxon>Hydrogenophaga</taxon>
    </lineage>
</organism>
<proteinExistence type="inferred from homology"/>
<feature type="chain" id="PRO_5016877358" evidence="2">
    <location>
        <begin position="29"/>
        <end position="329"/>
    </location>
</feature>
<dbReference type="Proteomes" id="UP000261931">
    <property type="component" value="Unassembled WGS sequence"/>
</dbReference>
<evidence type="ECO:0000313" key="3">
    <source>
        <dbReference type="EMBL" id="RFP80176.1"/>
    </source>
</evidence>
<gene>
    <name evidence="3" type="ORF">DY262_06970</name>
</gene>
<dbReference type="PANTHER" id="PTHR42928:SF5">
    <property type="entry name" value="BLR1237 PROTEIN"/>
    <property type="match status" value="1"/>
</dbReference>
<dbReference type="InterPro" id="IPR042100">
    <property type="entry name" value="Bug_dom1"/>
</dbReference>